<dbReference type="AlphaFoldDB" id="A0A183Q1J5"/>
<evidence type="ECO:0000313" key="2">
    <source>
        <dbReference type="Proteomes" id="UP000269396"/>
    </source>
</evidence>
<dbReference type="EMBL" id="UZAL01044563">
    <property type="protein sequence ID" value="VDP82584.1"/>
    <property type="molecule type" value="Genomic_DNA"/>
</dbReference>
<dbReference type="Proteomes" id="UP000269396">
    <property type="component" value="Unassembled WGS sequence"/>
</dbReference>
<proteinExistence type="predicted"/>
<name>A0A183Q1J5_9TREM</name>
<gene>
    <name evidence="1" type="ORF">SMTD_LOCUS20481</name>
</gene>
<sequence>MSIIGIDLLQHHSLLIGLREQRLLDGNTNLSVRLTSSSGCGLSPVTVRRTTDPFYRQLLDKCSKIYQTQPKLPCVPSAVTHHIITTEPSVLSKARLLAPGKLRLAKNEFDNMMGLEVVQPPNRPSSSPLRVGDG</sequence>
<organism evidence="1 2">
    <name type="scientific">Schistosoma mattheei</name>
    <dbReference type="NCBI Taxonomy" id="31246"/>
    <lineage>
        <taxon>Eukaryota</taxon>
        <taxon>Metazoa</taxon>
        <taxon>Spiralia</taxon>
        <taxon>Lophotrochozoa</taxon>
        <taxon>Platyhelminthes</taxon>
        <taxon>Trematoda</taxon>
        <taxon>Digenea</taxon>
        <taxon>Strigeidida</taxon>
        <taxon>Schistosomatoidea</taxon>
        <taxon>Schistosomatidae</taxon>
        <taxon>Schistosoma</taxon>
    </lineage>
</organism>
<dbReference type="STRING" id="31246.A0A183Q1J5"/>
<evidence type="ECO:0000313" key="1">
    <source>
        <dbReference type="EMBL" id="VDP82584.1"/>
    </source>
</evidence>
<accession>A0A183Q1J5</accession>
<protein>
    <submittedName>
        <fullName evidence="1">Uncharacterized protein</fullName>
    </submittedName>
</protein>
<reference evidence="1 2" key="1">
    <citation type="submission" date="2018-11" db="EMBL/GenBank/DDBJ databases">
        <authorList>
            <consortium name="Pathogen Informatics"/>
        </authorList>
    </citation>
    <scope>NUCLEOTIDE SEQUENCE [LARGE SCALE GENOMIC DNA]</scope>
    <source>
        <strain>Denwood</strain>
        <strain evidence="2">Zambia</strain>
    </source>
</reference>
<keyword evidence="2" id="KW-1185">Reference proteome</keyword>